<keyword evidence="3" id="KW-0732">Signal</keyword>
<evidence type="ECO:0000256" key="2">
    <source>
        <dbReference type="ARBA" id="ARBA00007639"/>
    </source>
</evidence>
<gene>
    <name evidence="5" type="ORF">GCM10009827_106480</name>
</gene>
<dbReference type="InterPro" id="IPR025997">
    <property type="entry name" value="SBP_2_dom"/>
</dbReference>
<proteinExistence type="inferred from homology"/>
<dbReference type="Gene3D" id="3.40.50.2300">
    <property type="match status" value="2"/>
</dbReference>
<dbReference type="EMBL" id="BAAAQD010000038">
    <property type="protein sequence ID" value="GAA1567458.1"/>
    <property type="molecule type" value="Genomic_DNA"/>
</dbReference>
<dbReference type="RefSeq" id="WP_344513447.1">
    <property type="nucleotide sequence ID" value="NZ_BAAAQD010000038.1"/>
</dbReference>
<keyword evidence="6" id="KW-1185">Reference proteome</keyword>
<dbReference type="PANTHER" id="PTHR46847:SF1">
    <property type="entry name" value="D-ALLOSE-BINDING PERIPLASMIC PROTEIN-RELATED"/>
    <property type="match status" value="1"/>
</dbReference>
<dbReference type="Pfam" id="PF13407">
    <property type="entry name" value="Peripla_BP_4"/>
    <property type="match status" value="1"/>
</dbReference>
<reference evidence="5 6" key="1">
    <citation type="journal article" date="2019" name="Int. J. Syst. Evol. Microbiol.">
        <title>The Global Catalogue of Microorganisms (GCM) 10K type strain sequencing project: providing services to taxonomists for standard genome sequencing and annotation.</title>
        <authorList>
            <consortium name="The Broad Institute Genomics Platform"/>
            <consortium name="The Broad Institute Genome Sequencing Center for Infectious Disease"/>
            <person name="Wu L."/>
            <person name="Ma J."/>
        </authorList>
    </citation>
    <scope>NUCLEOTIDE SEQUENCE [LARGE SCALE GENOMIC DNA]</scope>
    <source>
        <strain evidence="5 6">JCM 15933</strain>
    </source>
</reference>
<feature type="domain" description="Periplasmic binding protein" evidence="4">
    <location>
        <begin position="46"/>
        <end position="312"/>
    </location>
</feature>
<dbReference type="SUPFAM" id="SSF53822">
    <property type="entry name" value="Periplasmic binding protein-like I"/>
    <property type="match status" value="1"/>
</dbReference>
<dbReference type="Proteomes" id="UP001501470">
    <property type="component" value="Unassembled WGS sequence"/>
</dbReference>
<evidence type="ECO:0000256" key="3">
    <source>
        <dbReference type="ARBA" id="ARBA00022729"/>
    </source>
</evidence>
<protein>
    <submittedName>
        <fullName evidence="5">Substrate-binding domain-containing protein</fullName>
    </submittedName>
</protein>
<evidence type="ECO:0000313" key="6">
    <source>
        <dbReference type="Proteomes" id="UP001501470"/>
    </source>
</evidence>
<name>A0ABN2D3F7_9ACTN</name>
<dbReference type="PROSITE" id="PS51257">
    <property type="entry name" value="PROKAR_LIPOPROTEIN"/>
    <property type="match status" value="1"/>
</dbReference>
<evidence type="ECO:0000313" key="5">
    <source>
        <dbReference type="EMBL" id="GAA1567458.1"/>
    </source>
</evidence>
<organism evidence="5 6">
    <name type="scientific">Dactylosporangium maewongense</name>
    <dbReference type="NCBI Taxonomy" id="634393"/>
    <lineage>
        <taxon>Bacteria</taxon>
        <taxon>Bacillati</taxon>
        <taxon>Actinomycetota</taxon>
        <taxon>Actinomycetes</taxon>
        <taxon>Micromonosporales</taxon>
        <taxon>Micromonosporaceae</taxon>
        <taxon>Dactylosporangium</taxon>
    </lineage>
</organism>
<dbReference type="InterPro" id="IPR028082">
    <property type="entry name" value="Peripla_BP_I"/>
</dbReference>
<comment type="caution">
    <text evidence="5">The sequence shown here is derived from an EMBL/GenBank/DDBJ whole genome shotgun (WGS) entry which is preliminary data.</text>
</comment>
<dbReference type="CDD" id="cd01536">
    <property type="entry name" value="PBP1_ABC_sugar_binding-like"/>
    <property type="match status" value="1"/>
</dbReference>
<comment type="similarity">
    <text evidence="2">Belongs to the bacterial solute-binding protein 2 family.</text>
</comment>
<dbReference type="PANTHER" id="PTHR46847">
    <property type="entry name" value="D-ALLOSE-BINDING PERIPLASMIC PROTEIN-RELATED"/>
    <property type="match status" value="1"/>
</dbReference>
<sequence length="346" mass="35430">MANGRSAGRARGAQVAAAAALVLATAACGNGGGAGAAADSGGKGKIGFAQANFGNGWYEVQADGVKSEMAKLGYALTTVGGEGKPQTQISQVQTFISQGVKGLVLNPTDPLAVGSSIKALKDAKIPFVLVNTSLDPSLADKAYCYVAEDEVENARQMGIEMAKALKAKNAPGPAKALMVKGFPGDSNSSRRDKGFKEGYASVAGAPTLNWLPDVFGKFNADGAIGPVRAVATANPDLQVVFTVTDSMLPGIETALKGAGSWDKVLIAGYDARMSVVKEMADSPNGPIIATVANSPYEQGVIGSQMLDKAIKGVPQSEACPGGNYFLKPTVVTPADASTYYKADSPY</sequence>
<evidence type="ECO:0000256" key="1">
    <source>
        <dbReference type="ARBA" id="ARBA00004196"/>
    </source>
</evidence>
<comment type="subcellular location">
    <subcellularLocation>
        <location evidence="1">Cell envelope</location>
    </subcellularLocation>
</comment>
<evidence type="ECO:0000259" key="4">
    <source>
        <dbReference type="Pfam" id="PF13407"/>
    </source>
</evidence>
<accession>A0ABN2D3F7</accession>